<evidence type="ECO:0000313" key="3">
    <source>
        <dbReference type="Proteomes" id="UP000636960"/>
    </source>
</evidence>
<evidence type="ECO:0000256" key="1">
    <source>
        <dbReference type="SAM" id="Phobius"/>
    </source>
</evidence>
<gene>
    <name evidence="2" type="ORF">Ari01nite_49770</name>
</gene>
<comment type="caution">
    <text evidence="2">The sequence shown here is derived from an EMBL/GenBank/DDBJ whole genome shotgun (WGS) entry which is preliminary data.</text>
</comment>
<keyword evidence="1" id="KW-0472">Membrane</keyword>
<dbReference type="AlphaFoldDB" id="A0A919K268"/>
<keyword evidence="3" id="KW-1185">Reference proteome</keyword>
<proteinExistence type="predicted"/>
<sequence length="165" mass="17355">MKRLVVLALRAVLVTGLVGSLFVQTVMVALFGADLDDFGPELLARRVPILSIIVLGIMTVQVTMICVWRLLTMVGRDTVFSHGAFRYVDVVIGAMAAAAVLAFAMAVTLAPGESVAPGIVLLICGASVLIGGVGLLVFVLRMLLAQAVARDAEASHLRAELDEVI</sequence>
<protein>
    <submittedName>
        <fullName evidence="2">Transporter</fullName>
    </submittedName>
</protein>
<feature type="transmembrane region" description="Helical" evidence="1">
    <location>
        <begin position="119"/>
        <end position="140"/>
    </location>
</feature>
<dbReference type="Proteomes" id="UP000636960">
    <property type="component" value="Unassembled WGS sequence"/>
</dbReference>
<feature type="transmembrane region" description="Helical" evidence="1">
    <location>
        <begin position="48"/>
        <end position="72"/>
    </location>
</feature>
<dbReference type="Pfam" id="PF11188">
    <property type="entry name" value="DUF2975"/>
    <property type="match status" value="1"/>
</dbReference>
<dbReference type="RefSeq" id="WP_239162999.1">
    <property type="nucleotide sequence ID" value="NZ_BOMV01000057.1"/>
</dbReference>
<dbReference type="InterPro" id="IPR021354">
    <property type="entry name" value="DUF2975"/>
</dbReference>
<dbReference type="EMBL" id="BOMV01000057">
    <property type="protein sequence ID" value="GIE97512.1"/>
    <property type="molecule type" value="Genomic_DNA"/>
</dbReference>
<keyword evidence="1" id="KW-1133">Transmembrane helix</keyword>
<keyword evidence="1" id="KW-0812">Transmembrane</keyword>
<evidence type="ECO:0000313" key="2">
    <source>
        <dbReference type="EMBL" id="GIE97512.1"/>
    </source>
</evidence>
<accession>A0A919K268</accession>
<name>A0A919K268_9ACTN</name>
<organism evidence="2 3">
    <name type="scientific">Paractinoplanes rishiriensis</name>
    <dbReference type="NCBI Taxonomy" id="1050105"/>
    <lineage>
        <taxon>Bacteria</taxon>
        <taxon>Bacillati</taxon>
        <taxon>Actinomycetota</taxon>
        <taxon>Actinomycetes</taxon>
        <taxon>Micromonosporales</taxon>
        <taxon>Micromonosporaceae</taxon>
        <taxon>Paractinoplanes</taxon>
    </lineage>
</organism>
<reference evidence="2" key="1">
    <citation type="submission" date="2021-01" db="EMBL/GenBank/DDBJ databases">
        <title>Whole genome shotgun sequence of Actinoplanes rishiriensis NBRC 108556.</title>
        <authorList>
            <person name="Komaki H."/>
            <person name="Tamura T."/>
        </authorList>
    </citation>
    <scope>NUCLEOTIDE SEQUENCE</scope>
    <source>
        <strain evidence="2">NBRC 108556</strain>
    </source>
</reference>
<feature type="transmembrane region" description="Helical" evidence="1">
    <location>
        <begin position="84"/>
        <end position="107"/>
    </location>
</feature>